<organism evidence="1 2">
    <name type="scientific">Rattus norvegicus</name>
    <name type="common">Rat</name>
    <dbReference type="NCBI Taxonomy" id="10116"/>
    <lineage>
        <taxon>Eukaryota</taxon>
        <taxon>Metazoa</taxon>
        <taxon>Chordata</taxon>
        <taxon>Craniata</taxon>
        <taxon>Vertebrata</taxon>
        <taxon>Euteleostomi</taxon>
        <taxon>Mammalia</taxon>
        <taxon>Eutheria</taxon>
        <taxon>Euarchontoglires</taxon>
        <taxon>Glires</taxon>
        <taxon>Rodentia</taxon>
        <taxon>Myomorpha</taxon>
        <taxon>Muroidea</taxon>
        <taxon>Muridae</taxon>
        <taxon>Murinae</taxon>
        <taxon>Rattus</taxon>
    </lineage>
</organism>
<sequence length="39" mass="4717">MMPEQVTPTMGENTIWMRRKQEENCHRELKGLIAKKWSQ</sequence>
<proteinExistence type="predicted"/>
<dbReference type="Proteomes" id="UP000234681">
    <property type="component" value="Chromosome 15"/>
</dbReference>
<gene>
    <name evidence="1" type="ORF">rCG_52231</name>
</gene>
<protein>
    <submittedName>
        <fullName evidence="1">RCG52231</fullName>
    </submittedName>
</protein>
<reference evidence="1 2" key="1">
    <citation type="submission" date="2005-07" db="EMBL/GenBank/DDBJ databases">
        <authorList>
            <person name="Mural R.J."/>
            <person name="Li P.W."/>
            <person name="Adams M.D."/>
            <person name="Amanatides P.G."/>
            <person name="Baden-Tillson H."/>
            <person name="Barnstead M."/>
            <person name="Chin S.H."/>
            <person name="Dew I."/>
            <person name="Evans C.A."/>
            <person name="Ferriera S."/>
            <person name="Flanigan M."/>
            <person name="Fosler C."/>
            <person name="Glodek A."/>
            <person name="Gu Z."/>
            <person name="Holt R.A."/>
            <person name="Jennings D."/>
            <person name="Kraft C.L."/>
            <person name="Lu F."/>
            <person name="Nguyen T."/>
            <person name="Nusskern D.R."/>
            <person name="Pfannkoch C.M."/>
            <person name="Sitter C."/>
            <person name="Sutton G.G."/>
            <person name="Venter J.C."/>
            <person name="Wang Z."/>
            <person name="Woodage T."/>
            <person name="Zheng X.H."/>
            <person name="Zhong F."/>
        </authorList>
    </citation>
    <scope>NUCLEOTIDE SEQUENCE [LARGE SCALE GENOMIC DNA]</scope>
    <source>
        <strain>BN</strain>
        <strain evidence="2">Sprague-Dawley</strain>
    </source>
</reference>
<evidence type="ECO:0000313" key="2">
    <source>
        <dbReference type="Proteomes" id="UP000234681"/>
    </source>
</evidence>
<dbReference type="EMBL" id="CH474023">
    <property type="protein sequence ID" value="EDL85303.1"/>
    <property type="molecule type" value="Genomic_DNA"/>
</dbReference>
<accession>A6K6E3</accession>
<name>A6K6E3_RAT</name>
<evidence type="ECO:0000313" key="1">
    <source>
        <dbReference type="EMBL" id="EDL85303.1"/>
    </source>
</evidence>
<dbReference type="AlphaFoldDB" id="A6K6E3"/>